<dbReference type="EMBL" id="CABR01000152">
    <property type="protein sequence ID" value="CBI11596.1"/>
    <property type="molecule type" value="Genomic_DNA"/>
</dbReference>
<organism evidence="3">
    <name type="scientific">mine drainage metagenome</name>
    <dbReference type="NCBI Taxonomy" id="410659"/>
    <lineage>
        <taxon>unclassified sequences</taxon>
        <taxon>metagenomes</taxon>
        <taxon>ecological metagenomes</taxon>
    </lineage>
</organism>
<protein>
    <recommendedName>
        <fullName evidence="2">DNA polymerase III tau subunit domain-containing protein</fullName>
    </recommendedName>
</protein>
<accession>E6QWH3</accession>
<dbReference type="AlphaFoldDB" id="E6QWH3"/>
<evidence type="ECO:0000313" key="3">
    <source>
        <dbReference type="EMBL" id="CBI11596.1"/>
    </source>
</evidence>
<evidence type="ECO:0000259" key="2">
    <source>
        <dbReference type="Pfam" id="PF12170"/>
    </source>
</evidence>
<dbReference type="Gene3D" id="3.30.300.150">
    <property type="entry name" value="DNA polymerase III, tau subunit, domain V"/>
    <property type="match status" value="1"/>
</dbReference>
<evidence type="ECO:0000256" key="1">
    <source>
        <dbReference type="SAM" id="MobiDB-lite"/>
    </source>
</evidence>
<feature type="domain" description="DNA polymerase III tau subunit" evidence="2">
    <location>
        <begin position="104"/>
        <end position="217"/>
    </location>
</feature>
<feature type="region of interest" description="Disordered" evidence="1">
    <location>
        <begin position="27"/>
        <end position="53"/>
    </location>
</feature>
<dbReference type="Pfam" id="PF12170">
    <property type="entry name" value="DNA_pol3_tau_5"/>
    <property type="match status" value="1"/>
</dbReference>
<comment type="caution">
    <text evidence="3">The sequence shown here is derived from an EMBL/GenBank/DDBJ whole genome shotgun (WGS) entry which is preliminary data.</text>
</comment>
<name>E6QWH3_9ZZZZ</name>
<dbReference type="GO" id="GO:0003887">
    <property type="term" value="F:DNA-directed DNA polymerase activity"/>
    <property type="evidence" value="ECO:0007669"/>
    <property type="project" value="InterPro"/>
</dbReference>
<reference evidence="3" key="1">
    <citation type="submission" date="2009-10" db="EMBL/GenBank/DDBJ databases">
        <title>Diversity of trophic interactions inside an arsenic-rich microbial ecosystem.</title>
        <authorList>
            <person name="Bertin P.N."/>
            <person name="Heinrich-Salmeron A."/>
            <person name="Pelletier E."/>
            <person name="Goulhen-Chollet F."/>
            <person name="Arsene-Ploetze F."/>
            <person name="Gallien S."/>
            <person name="Calteau A."/>
            <person name="Vallenet D."/>
            <person name="Casiot C."/>
            <person name="Chane-Woon-Ming B."/>
            <person name="Giloteaux L."/>
            <person name="Barakat M."/>
            <person name="Bonnefoy V."/>
            <person name="Bruneel O."/>
            <person name="Chandler M."/>
            <person name="Cleiss J."/>
            <person name="Duran R."/>
            <person name="Elbaz-Poulichet F."/>
            <person name="Fonknechten N."/>
            <person name="Lauga B."/>
            <person name="Mornico D."/>
            <person name="Ortet P."/>
            <person name="Schaeffer C."/>
            <person name="Siguier P."/>
            <person name="Alexander Thil Smith A."/>
            <person name="Van Dorsselaer A."/>
            <person name="Weissenbach J."/>
            <person name="Medigue C."/>
            <person name="Le Paslier D."/>
        </authorList>
    </citation>
    <scope>NUCLEOTIDE SEQUENCE</scope>
</reference>
<dbReference type="InterPro" id="IPR021029">
    <property type="entry name" value="DNA_pol_III_tau_dom-5"/>
</dbReference>
<proteinExistence type="predicted"/>
<dbReference type="Gene3D" id="1.20.272.10">
    <property type="match status" value="1"/>
</dbReference>
<sequence length="231" mass="25236">MGRRDLSLAPDESSGFSMTLLRMLAFHPQSHDSAPAPQPKSPIRMKSPDEPRTVSAPQFEVVAPPIAPPAFGIAEAIPSLAHTFDAPPTQNTASGADLPTDAASWAQLIERMKLGGQARMLATESELYLSDNDRIHLRLSHNHKHLGESGYQAKLREALRKHFARDIRLEVELCEAVAASPQLQQEASRMQRQSEADAAIQQDPFVQGAITQLDARIISISPSKHPTQSNS</sequence>
<gene>
    <name evidence="3" type="ORF">CARN7_2431</name>
</gene>
<dbReference type="InterPro" id="IPR038249">
    <property type="entry name" value="PolIII_tau_V_sf"/>
</dbReference>